<proteinExistence type="predicted"/>
<keyword evidence="1" id="KW-0067">ATP-binding</keyword>
<dbReference type="Gene3D" id="3.40.50.20">
    <property type="match status" value="1"/>
</dbReference>
<dbReference type="InterPro" id="IPR003806">
    <property type="entry name" value="ATP-grasp_PylC-type"/>
</dbReference>
<dbReference type="AlphaFoldDB" id="A0A2T1LWM6"/>
<reference evidence="4 5" key="2">
    <citation type="submission" date="2018-03" db="EMBL/GenBank/DDBJ databases">
        <authorList>
            <person name="Keele B.F."/>
        </authorList>
    </citation>
    <scope>NUCLEOTIDE SEQUENCE [LARGE SCALE GENOMIC DNA]</scope>
    <source>
        <strain evidence="4 5">CCALA 016</strain>
    </source>
</reference>
<keyword evidence="2" id="KW-0812">Transmembrane</keyword>
<dbReference type="NCBIfam" id="NF005315">
    <property type="entry name" value="PRK06849.1"/>
    <property type="match status" value="1"/>
</dbReference>
<name>A0A2T1LWM6_9CHRO</name>
<evidence type="ECO:0000256" key="2">
    <source>
        <dbReference type="SAM" id="Phobius"/>
    </source>
</evidence>
<organism evidence="4 5">
    <name type="scientific">Aphanothece hegewaldii CCALA 016</name>
    <dbReference type="NCBI Taxonomy" id="2107694"/>
    <lineage>
        <taxon>Bacteria</taxon>
        <taxon>Bacillati</taxon>
        <taxon>Cyanobacteriota</taxon>
        <taxon>Cyanophyceae</taxon>
        <taxon>Oscillatoriophycideae</taxon>
        <taxon>Chroococcales</taxon>
        <taxon>Aphanothecaceae</taxon>
        <taxon>Aphanothece</taxon>
    </lineage>
</organism>
<sequence>MDNLFNSSADSSSLSKGWLRSIQGSSLKTLGTLLLLLLMLPFNLALTLTALVWSWVWPFRKRVIASNPKTVMISGGKMTKALQLARSFYMAGHRVILVETHKYWLVGHRYSWAVDRFYTIPDPKQDTEGYLQGLLDIAQKEQVDLYVPVCSPVASYYDALAKELLAQQCDVFHEDAKTVQQLDDKYQFAQAATNLGLTVPKSFKITHPQQVLDFDFSKETHPYIIKSIPYDSVNRLNLTKLPCASRQDTEMFVNSLPISETKPWVMQEFITGQEYCVHSTVKNGELRVYCCCESSAFQVNYEAVDIPEIKQWVTQFVQGMKLTGQMSFDFIRTPTGEVYAIECNPRTHSAITLFYNHPDLAKAYLDPEPFSEPLEPLASARPTYWTYHEFWRLVTHLSSLQEVAYRLGILFKGKDAIFSWNDPLPFLMVHGWQIPLLLLKSLRQGKDWIRIDFNIGKLVQMGGD</sequence>
<gene>
    <name evidence="4" type="ORF">C7H19_13915</name>
</gene>
<dbReference type="GO" id="GO:0005524">
    <property type="term" value="F:ATP binding"/>
    <property type="evidence" value="ECO:0007669"/>
    <property type="project" value="UniProtKB-UniRule"/>
</dbReference>
<keyword evidence="2" id="KW-0472">Membrane</keyword>
<protein>
    <submittedName>
        <fullName evidence="4">ATP-grasp enzyme</fullName>
    </submittedName>
</protein>
<dbReference type="Pfam" id="PF02655">
    <property type="entry name" value="ATP-grasp_3"/>
    <property type="match status" value="1"/>
</dbReference>
<feature type="transmembrane region" description="Helical" evidence="2">
    <location>
        <begin position="33"/>
        <end position="56"/>
    </location>
</feature>
<evidence type="ECO:0000256" key="1">
    <source>
        <dbReference type="PROSITE-ProRule" id="PRU00409"/>
    </source>
</evidence>
<evidence type="ECO:0000313" key="4">
    <source>
        <dbReference type="EMBL" id="PSF36298.1"/>
    </source>
</evidence>
<dbReference type="Proteomes" id="UP000239001">
    <property type="component" value="Unassembled WGS sequence"/>
</dbReference>
<dbReference type="PROSITE" id="PS50975">
    <property type="entry name" value="ATP_GRASP"/>
    <property type="match status" value="1"/>
</dbReference>
<evidence type="ECO:0000259" key="3">
    <source>
        <dbReference type="PROSITE" id="PS50975"/>
    </source>
</evidence>
<dbReference type="Gene3D" id="3.30.470.20">
    <property type="entry name" value="ATP-grasp fold, B domain"/>
    <property type="match status" value="1"/>
</dbReference>
<evidence type="ECO:0000313" key="5">
    <source>
        <dbReference type="Proteomes" id="UP000239001"/>
    </source>
</evidence>
<keyword evidence="2" id="KW-1133">Transmembrane helix</keyword>
<feature type="domain" description="ATP-grasp" evidence="3">
    <location>
        <begin position="189"/>
        <end position="369"/>
    </location>
</feature>
<keyword evidence="1" id="KW-0547">Nucleotide-binding</keyword>
<dbReference type="GO" id="GO:0046872">
    <property type="term" value="F:metal ion binding"/>
    <property type="evidence" value="ECO:0007669"/>
    <property type="project" value="InterPro"/>
</dbReference>
<dbReference type="EMBL" id="PXOH01000014">
    <property type="protein sequence ID" value="PSF36298.1"/>
    <property type="molecule type" value="Genomic_DNA"/>
</dbReference>
<comment type="caution">
    <text evidence="4">The sequence shown here is derived from an EMBL/GenBank/DDBJ whole genome shotgun (WGS) entry which is preliminary data.</text>
</comment>
<keyword evidence="5" id="KW-1185">Reference proteome</keyword>
<dbReference type="OrthoDB" id="40611at2"/>
<reference evidence="4 5" key="1">
    <citation type="submission" date="2018-03" db="EMBL/GenBank/DDBJ databases">
        <title>The ancient ancestry and fast evolution of plastids.</title>
        <authorList>
            <person name="Moore K.R."/>
            <person name="Magnabosco C."/>
            <person name="Momper L."/>
            <person name="Gold D.A."/>
            <person name="Bosak T."/>
            <person name="Fournier G.P."/>
        </authorList>
    </citation>
    <scope>NUCLEOTIDE SEQUENCE [LARGE SCALE GENOMIC DNA]</scope>
    <source>
        <strain evidence="4 5">CCALA 016</strain>
    </source>
</reference>
<dbReference type="InterPro" id="IPR011761">
    <property type="entry name" value="ATP-grasp"/>
</dbReference>
<accession>A0A2T1LWM6</accession>
<dbReference type="SUPFAM" id="SSF56059">
    <property type="entry name" value="Glutathione synthetase ATP-binding domain-like"/>
    <property type="match status" value="1"/>
</dbReference>